<reference evidence="4" key="1">
    <citation type="submission" date="2009-10" db="EMBL/GenBank/DDBJ databases">
        <title>The complete chromosome of Gordonia bronchialis DSM 43247.</title>
        <authorList>
            <consortium name="US DOE Joint Genome Institute (JGI-PGF)"/>
            <person name="Lucas S."/>
            <person name="Copeland A."/>
            <person name="Lapidus A."/>
            <person name="Glavina del Rio T."/>
            <person name="Dalin E."/>
            <person name="Tice H."/>
            <person name="Bruce D."/>
            <person name="Goodwin L."/>
            <person name="Pitluck S."/>
            <person name="Kyrpides N."/>
            <person name="Mavromatis K."/>
            <person name="Ivanova N."/>
            <person name="Ovchinnikova G."/>
            <person name="Saunders E."/>
            <person name="Brettin T."/>
            <person name="Detter J.C."/>
            <person name="Han C."/>
            <person name="Larimer F."/>
            <person name="Land M."/>
            <person name="Hauser L."/>
            <person name="Markowitz V."/>
            <person name="Cheng J.-F."/>
            <person name="Hugenholtz P."/>
            <person name="Woyke T."/>
            <person name="Wu D."/>
            <person name="Jando M."/>
            <person name="Schneider S."/>
            <person name="Goeker M."/>
            <person name="Klenk H.-P."/>
            <person name="Eisen J.A."/>
        </authorList>
    </citation>
    <scope>NUCLEOTIDE SEQUENCE [LARGE SCALE GENOMIC DNA]</scope>
    <source>
        <strain evidence="4">ATCC 25592 / DSM 43247 / BCRC 13721 / JCM 3198 / KCTC 3076 / NBRC 16047 / NCTC 10667</strain>
    </source>
</reference>
<dbReference type="Proteomes" id="UP000001219">
    <property type="component" value="Chromosome"/>
</dbReference>
<dbReference type="RefSeq" id="WP_012833854.1">
    <property type="nucleotide sequence ID" value="NC_013441.1"/>
</dbReference>
<dbReference type="SUPFAM" id="SSF53474">
    <property type="entry name" value="alpha/beta-Hydrolases"/>
    <property type="match status" value="1"/>
</dbReference>
<feature type="domain" description="PE-PPE" evidence="2">
    <location>
        <begin position="70"/>
        <end position="155"/>
    </location>
</feature>
<organism evidence="3 4">
    <name type="scientific">Gordonia bronchialis (strain ATCC 25592 / DSM 43247 / BCRC 13721 / JCM 3198 / KCTC 3076 / NBRC 16047 / NCTC 10667)</name>
    <name type="common">Rhodococcus bronchialis</name>
    <dbReference type="NCBI Taxonomy" id="526226"/>
    <lineage>
        <taxon>Bacteria</taxon>
        <taxon>Bacillati</taxon>
        <taxon>Actinomycetota</taxon>
        <taxon>Actinomycetes</taxon>
        <taxon>Mycobacteriales</taxon>
        <taxon>Gordoniaceae</taxon>
        <taxon>Gordonia</taxon>
    </lineage>
</organism>
<sequence length="324" mass="34246">MALETVCADSGPDSWSQSEDVVNQANSFSPVTAMFVGGTGESFAGDQRTTPTGLLATVSDALDGRFDCRWIGYPASYGPAPRRDGMSFTQSVAIGVDTLRAAIAGSTGPLTLVGYSQGAVVIRTALHQMWIEEDPALSRIVAAGFVADPHQPPGAVAGCTGWGVAGPGPQLPPRLPVRWVGAADDVICNADADSLVRDIADLTATISLTRLGDWLQSTWHVVRTNAFQNAGQTAVKPSQWRRDIGRLWAAWHAVRCYLPSTIVVGGLVIRNAIGGRHTSYRAEPYRSRSVTDPVSTGCEVIASWLQVQVTFAGIDGLDEPGTAA</sequence>
<dbReference type="Pfam" id="PF08237">
    <property type="entry name" value="PE-PPE"/>
    <property type="match status" value="1"/>
</dbReference>
<dbReference type="GO" id="GO:0016787">
    <property type="term" value="F:hydrolase activity"/>
    <property type="evidence" value="ECO:0007669"/>
    <property type="project" value="UniProtKB-KW"/>
</dbReference>
<dbReference type="KEGG" id="gbr:Gbro_2044"/>
<evidence type="ECO:0000313" key="3">
    <source>
        <dbReference type="EMBL" id="ACY21296.1"/>
    </source>
</evidence>
<protein>
    <recommendedName>
        <fullName evidence="2">PE-PPE domain-containing protein</fullName>
    </recommendedName>
</protein>
<evidence type="ECO:0000313" key="4">
    <source>
        <dbReference type="Proteomes" id="UP000001219"/>
    </source>
</evidence>
<dbReference type="eggNOG" id="COG0400">
    <property type="taxonomic scope" value="Bacteria"/>
</dbReference>
<dbReference type="InterPro" id="IPR013228">
    <property type="entry name" value="PE-PPE_C"/>
</dbReference>
<dbReference type="SMART" id="SM01110">
    <property type="entry name" value="Cutinase"/>
    <property type="match status" value="1"/>
</dbReference>
<dbReference type="OrthoDB" id="4774619at2"/>
<dbReference type="EMBL" id="CP001802">
    <property type="protein sequence ID" value="ACY21296.1"/>
    <property type="molecule type" value="Genomic_DNA"/>
</dbReference>
<dbReference type="AlphaFoldDB" id="D0LAI3"/>
<keyword evidence="4" id="KW-1185">Reference proteome</keyword>
<proteinExistence type="predicted"/>
<dbReference type="STRING" id="526226.Gbro_2044"/>
<reference evidence="3 4" key="2">
    <citation type="journal article" date="2010" name="Stand. Genomic Sci.">
        <title>Complete genome sequence of Gordonia bronchialis type strain (3410).</title>
        <authorList>
            <person name="Ivanova N."/>
            <person name="Sikorski J."/>
            <person name="Jando M."/>
            <person name="Lapidus A."/>
            <person name="Nolan M."/>
            <person name="Lucas S."/>
            <person name="Del Rio T.G."/>
            <person name="Tice H."/>
            <person name="Copeland A."/>
            <person name="Cheng J.F."/>
            <person name="Chen F."/>
            <person name="Bruce D."/>
            <person name="Goodwin L."/>
            <person name="Pitluck S."/>
            <person name="Mavromatis K."/>
            <person name="Ovchinnikova G."/>
            <person name="Pati A."/>
            <person name="Chen A."/>
            <person name="Palaniappan K."/>
            <person name="Land M."/>
            <person name="Hauser L."/>
            <person name="Chang Y.J."/>
            <person name="Jeffries C.D."/>
            <person name="Chain P."/>
            <person name="Saunders E."/>
            <person name="Han C."/>
            <person name="Detter J.C."/>
            <person name="Brettin T."/>
            <person name="Rohde M."/>
            <person name="Goker M."/>
            <person name="Bristow J."/>
            <person name="Eisen J.A."/>
            <person name="Markowitz V."/>
            <person name="Hugenholtz P."/>
            <person name="Klenk H.P."/>
            <person name="Kyrpides N.C."/>
        </authorList>
    </citation>
    <scope>NUCLEOTIDE SEQUENCE [LARGE SCALE GENOMIC DNA]</scope>
    <source>
        <strain evidence="4">ATCC 25592 / DSM 43247 / BCRC 13721 / JCM 3198 / KCTC 3076 / NBRC 16047 / NCTC 10667</strain>
    </source>
</reference>
<name>D0LAI3_GORB4</name>
<evidence type="ECO:0000259" key="2">
    <source>
        <dbReference type="Pfam" id="PF08237"/>
    </source>
</evidence>
<dbReference type="InterPro" id="IPR000675">
    <property type="entry name" value="Cutinase/axe"/>
</dbReference>
<gene>
    <name evidence="3" type="ordered locus">Gbro_2044</name>
</gene>
<accession>D0LAI3</accession>
<dbReference type="InterPro" id="IPR029058">
    <property type="entry name" value="AB_hydrolase_fold"/>
</dbReference>
<evidence type="ECO:0000256" key="1">
    <source>
        <dbReference type="ARBA" id="ARBA00022801"/>
    </source>
</evidence>
<dbReference type="HOGENOM" id="CLU_899446_0_0_11"/>
<dbReference type="Gene3D" id="3.40.50.1820">
    <property type="entry name" value="alpha/beta hydrolase"/>
    <property type="match status" value="1"/>
</dbReference>
<keyword evidence="1" id="KW-0378">Hydrolase</keyword>